<evidence type="ECO:0000259" key="8">
    <source>
        <dbReference type="Pfam" id="PF04290"/>
    </source>
</evidence>
<evidence type="ECO:0000313" key="9">
    <source>
        <dbReference type="EMBL" id="MBW8636140.1"/>
    </source>
</evidence>
<dbReference type="GO" id="GO:0005886">
    <property type="term" value="C:plasma membrane"/>
    <property type="evidence" value="ECO:0007669"/>
    <property type="project" value="UniProtKB-SubCell"/>
</dbReference>
<comment type="function">
    <text evidence="7">Part of the tripartite ATP-independent periplasmic (TRAP) transport system.</text>
</comment>
<keyword evidence="2 7" id="KW-0813">Transport</keyword>
<evidence type="ECO:0000256" key="1">
    <source>
        <dbReference type="ARBA" id="ARBA00004651"/>
    </source>
</evidence>
<keyword evidence="4 7" id="KW-0812">Transmembrane</keyword>
<feature type="domain" description="Tripartite ATP-independent periplasmic transporters DctQ component" evidence="8">
    <location>
        <begin position="42"/>
        <end position="178"/>
    </location>
</feature>
<evidence type="ECO:0000256" key="3">
    <source>
        <dbReference type="ARBA" id="ARBA00022475"/>
    </source>
</evidence>
<dbReference type="RefSeq" id="WP_220226845.1">
    <property type="nucleotide sequence ID" value="NZ_JAICBX010000001.1"/>
</dbReference>
<evidence type="ECO:0000256" key="6">
    <source>
        <dbReference type="ARBA" id="ARBA00023136"/>
    </source>
</evidence>
<feature type="transmembrane region" description="Helical" evidence="7">
    <location>
        <begin position="136"/>
        <end position="153"/>
    </location>
</feature>
<comment type="similarity">
    <text evidence="7">Belongs to the TRAP transporter small permease family.</text>
</comment>
<feature type="transmembrane region" description="Helical" evidence="7">
    <location>
        <begin position="159"/>
        <end position="182"/>
    </location>
</feature>
<evidence type="ECO:0000256" key="7">
    <source>
        <dbReference type="RuleBase" id="RU369079"/>
    </source>
</evidence>
<keyword evidence="5 7" id="KW-1133">Transmembrane helix</keyword>
<dbReference type="EMBL" id="JAICBX010000001">
    <property type="protein sequence ID" value="MBW8636140.1"/>
    <property type="molecule type" value="Genomic_DNA"/>
</dbReference>
<keyword evidence="10" id="KW-1185">Reference proteome</keyword>
<evidence type="ECO:0000256" key="4">
    <source>
        <dbReference type="ARBA" id="ARBA00022692"/>
    </source>
</evidence>
<name>A0AAE3CYD3_9HYPH</name>
<keyword evidence="3" id="KW-1003">Cell membrane</keyword>
<comment type="caution">
    <text evidence="7">Lacks conserved residue(s) required for the propagation of feature annotation.</text>
</comment>
<dbReference type="InterPro" id="IPR055348">
    <property type="entry name" value="DctQ"/>
</dbReference>
<dbReference type="Proteomes" id="UP001196509">
    <property type="component" value="Unassembled WGS sequence"/>
</dbReference>
<gene>
    <name evidence="9" type="ORF">K1W69_02990</name>
</gene>
<reference evidence="9" key="1">
    <citation type="submission" date="2021-08" db="EMBL/GenBank/DDBJ databases">
        <title>Hoeflea bacterium WL0058 sp. nov., isolated from the sediment.</title>
        <authorList>
            <person name="Wang L."/>
            <person name="Zhang D."/>
        </authorList>
    </citation>
    <scope>NUCLEOTIDE SEQUENCE</scope>
    <source>
        <strain evidence="9">WL0058</strain>
    </source>
</reference>
<dbReference type="Pfam" id="PF04290">
    <property type="entry name" value="DctQ"/>
    <property type="match status" value="1"/>
</dbReference>
<organism evidence="9 10">
    <name type="scientific">Flavimaribacter sediminis</name>
    <dbReference type="NCBI Taxonomy" id="2865987"/>
    <lineage>
        <taxon>Bacteria</taxon>
        <taxon>Pseudomonadati</taxon>
        <taxon>Pseudomonadota</taxon>
        <taxon>Alphaproteobacteria</taxon>
        <taxon>Hyphomicrobiales</taxon>
        <taxon>Rhizobiaceae</taxon>
        <taxon>Flavimaribacter</taxon>
    </lineage>
</organism>
<evidence type="ECO:0000256" key="2">
    <source>
        <dbReference type="ARBA" id="ARBA00022448"/>
    </source>
</evidence>
<dbReference type="GO" id="GO:0022857">
    <property type="term" value="F:transmembrane transporter activity"/>
    <property type="evidence" value="ECO:0007669"/>
    <property type="project" value="UniProtKB-UniRule"/>
</dbReference>
<keyword evidence="7" id="KW-0997">Cell inner membrane</keyword>
<comment type="caution">
    <text evidence="9">The sequence shown here is derived from an EMBL/GenBank/DDBJ whole genome shotgun (WGS) entry which is preliminary data.</text>
</comment>
<comment type="subunit">
    <text evidence="7">The complex comprises the extracytoplasmic solute receptor protein and the two transmembrane proteins.</text>
</comment>
<evidence type="ECO:0000256" key="5">
    <source>
        <dbReference type="ARBA" id="ARBA00022989"/>
    </source>
</evidence>
<evidence type="ECO:0000313" key="10">
    <source>
        <dbReference type="Proteomes" id="UP001196509"/>
    </source>
</evidence>
<feature type="transmembrane region" description="Helical" evidence="7">
    <location>
        <begin position="23"/>
        <end position="48"/>
    </location>
</feature>
<feature type="transmembrane region" description="Helical" evidence="7">
    <location>
        <begin position="111"/>
        <end position="129"/>
    </location>
</feature>
<dbReference type="AlphaFoldDB" id="A0AAE3CYD3"/>
<accession>A0AAE3CYD3</accession>
<sequence length="190" mass="20298">MSPDVGIENEEPRPVRGSLAGRLLALTTAAFNAIGSVGIFLLMCLICLDVMGRYFLSTPIMGVTEIAEISIVAIVFVQLADTLAHERIARADSIVNVIRASHPRVGSGFDAVAALCGFALMALIVYGTVPNMINDYTNNYYIGTVGLFTFPSWPIKASIALGATLAGVQLLAMTLNSLTLVVKDRRQHLS</sequence>
<proteinExistence type="inferred from homology"/>
<comment type="subcellular location">
    <subcellularLocation>
        <location evidence="7">Cell inner membrane</location>
        <topology evidence="7">Multi-pass membrane protein</topology>
    </subcellularLocation>
    <subcellularLocation>
        <location evidence="1">Cell membrane</location>
        <topology evidence="1">Multi-pass membrane protein</topology>
    </subcellularLocation>
</comment>
<feature type="transmembrane region" description="Helical" evidence="7">
    <location>
        <begin position="60"/>
        <end position="80"/>
    </location>
</feature>
<keyword evidence="6 7" id="KW-0472">Membrane</keyword>
<protein>
    <recommendedName>
        <fullName evidence="7">TRAP transporter small permease protein</fullName>
    </recommendedName>
</protein>